<dbReference type="Gene3D" id="1.20.5.860">
    <property type="entry name" value="Photosystem II cytochrome b559, alpha subunit"/>
    <property type="match status" value="1"/>
</dbReference>
<evidence type="ECO:0000256" key="1">
    <source>
        <dbReference type="ARBA" id="ARBA00004370"/>
    </source>
</evidence>
<dbReference type="GO" id="GO:0009767">
    <property type="term" value="P:photosynthetic electron transport chain"/>
    <property type="evidence" value="ECO:0007669"/>
    <property type="project" value="InterPro"/>
</dbReference>
<dbReference type="InterPro" id="IPR013081">
    <property type="entry name" value="PSII_cyt_b559_N"/>
</dbReference>
<evidence type="ECO:0000313" key="6">
    <source>
        <dbReference type="EMBL" id="KAK4413689.1"/>
    </source>
</evidence>
<evidence type="ECO:0000313" key="7">
    <source>
        <dbReference type="Proteomes" id="UP001293254"/>
    </source>
</evidence>
<reference evidence="6" key="2">
    <citation type="journal article" date="2024" name="Plant">
        <title>Genomic evolution and insights into agronomic trait innovations of Sesamum species.</title>
        <authorList>
            <person name="Miao H."/>
            <person name="Wang L."/>
            <person name="Qu L."/>
            <person name="Liu H."/>
            <person name="Sun Y."/>
            <person name="Le M."/>
            <person name="Wang Q."/>
            <person name="Wei S."/>
            <person name="Zheng Y."/>
            <person name="Lin W."/>
            <person name="Duan Y."/>
            <person name="Cao H."/>
            <person name="Xiong S."/>
            <person name="Wang X."/>
            <person name="Wei L."/>
            <person name="Li C."/>
            <person name="Ma Q."/>
            <person name="Ju M."/>
            <person name="Zhao R."/>
            <person name="Li G."/>
            <person name="Mu C."/>
            <person name="Tian Q."/>
            <person name="Mei H."/>
            <person name="Zhang T."/>
            <person name="Gao T."/>
            <person name="Zhang H."/>
        </authorList>
    </citation>
    <scope>NUCLEOTIDE SEQUENCE</scope>
    <source>
        <strain evidence="6">3651</strain>
    </source>
</reference>
<comment type="subcellular location">
    <subcellularLocation>
        <location evidence="1">Membrane</location>
    </subcellularLocation>
</comment>
<keyword evidence="3" id="KW-1133">Transmembrane helix</keyword>
<dbReference type="InterPro" id="IPR037025">
    <property type="entry name" value="PSII_cyt_b559_asu_sf"/>
</dbReference>
<keyword evidence="7" id="KW-1185">Reference proteome</keyword>
<keyword evidence="4" id="KW-0472">Membrane</keyword>
<dbReference type="Pfam" id="PF00283">
    <property type="entry name" value="Cytochrom_B559"/>
    <property type="match status" value="1"/>
</dbReference>
<dbReference type="AlphaFoldDB" id="A0AAE2C959"/>
<dbReference type="SUPFAM" id="SSF161045">
    <property type="entry name" value="Cytochrome b559 subunits"/>
    <property type="match status" value="1"/>
</dbReference>
<organism evidence="6 7">
    <name type="scientific">Sesamum alatum</name>
    <dbReference type="NCBI Taxonomy" id="300844"/>
    <lineage>
        <taxon>Eukaryota</taxon>
        <taxon>Viridiplantae</taxon>
        <taxon>Streptophyta</taxon>
        <taxon>Embryophyta</taxon>
        <taxon>Tracheophyta</taxon>
        <taxon>Spermatophyta</taxon>
        <taxon>Magnoliopsida</taxon>
        <taxon>eudicotyledons</taxon>
        <taxon>Gunneridae</taxon>
        <taxon>Pentapetalae</taxon>
        <taxon>asterids</taxon>
        <taxon>lamiids</taxon>
        <taxon>Lamiales</taxon>
        <taxon>Pedaliaceae</taxon>
        <taxon>Sesamum</taxon>
    </lineage>
</organism>
<reference evidence="6" key="1">
    <citation type="submission" date="2020-06" db="EMBL/GenBank/DDBJ databases">
        <authorList>
            <person name="Li T."/>
            <person name="Hu X."/>
            <person name="Zhang T."/>
            <person name="Song X."/>
            <person name="Zhang H."/>
            <person name="Dai N."/>
            <person name="Sheng W."/>
            <person name="Hou X."/>
            <person name="Wei L."/>
        </authorList>
    </citation>
    <scope>NUCLEOTIDE SEQUENCE</scope>
    <source>
        <strain evidence="6">3651</strain>
        <tissue evidence="6">Leaf</tissue>
    </source>
</reference>
<dbReference type="PANTHER" id="PTHR33391">
    <property type="entry name" value="CYTOCHROME B559 SUBUNIT BETA-RELATED"/>
    <property type="match status" value="1"/>
</dbReference>
<proteinExistence type="predicted"/>
<protein>
    <submittedName>
        <fullName evidence="6">Cytochrome subunit alpha</fullName>
    </submittedName>
</protein>
<keyword evidence="2" id="KW-0812">Transmembrane</keyword>
<dbReference type="GO" id="GO:0009523">
    <property type="term" value="C:photosystem II"/>
    <property type="evidence" value="ECO:0007669"/>
    <property type="project" value="InterPro"/>
</dbReference>
<gene>
    <name evidence="6" type="ORF">Salat_2781700</name>
</gene>
<name>A0AAE2C959_9LAMI</name>
<sequence>MHLPFSPGRDTDSVYSKDAFGTILTISQKSFSELTFTDLIFHRIDPPFTVHEYVELSMSGSTGERSFADIIRYWVIHSITIPSLFIAAWRCDKDLRLVKLYPFGYRTGSMSVLSSRRRSSSDLPVLSAFSPQALSKKNV</sequence>
<evidence type="ECO:0000256" key="4">
    <source>
        <dbReference type="ARBA" id="ARBA00023136"/>
    </source>
</evidence>
<evidence type="ECO:0000256" key="3">
    <source>
        <dbReference type="ARBA" id="ARBA00022989"/>
    </source>
</evidence>
<dbReference type="PANTHER" id="PTHR33391:SF13">
    <property type="entry name" value="CYTOCHROME B559 SUBUNIT ALPHA"/>
    <property type="match status" value="1"/>
</dbReference>
<feature type="domain" description="Photosystem II cytochrome b559 N-terminal" evidence="5">
    <location>
        <begin position="63"/>
        <end position="87"/>
    </location>
</feature>
<dbReference type="Proteomes" id="UP001293254">
    <property type="component" value="Unassembled WGS sequence"/>
</dbReference>
<evidence type="ECO:0000256" key="2">
    <source>
        <dbReference type="ARBA" id="ARBA00022692"/>
    </source>
</evidence>
<dbReference type="GO" id="GO:0020037">
    <property type="term" value="F:heme binding"/>
    <property type="evidence" value="ECO:0007669"/>
    <property type="project" value="InterPro"/>
</dbReference>
<accession>A0AAE2C959</accession>
<evidence type="ECO:0000259" key="5">
    <source>
        <dbReference type="Pfam" id="PF00283"/>
    </source>
</evidence>
<dbReference type="EMBL" id="JACGWO010000012">
    <property type="protein sequence ID" value="KAK4413689.1"/>
    <property type="molecule type" value="Genomic_DNA"/>
</dbReference>
<comment type="caution">
    <text evidence="6">The sequence shown here is derived from an EMBL/GenBank/DDBJ whole genome shotgun (WGS) entry which is preliminary data.</text>
</comment>